<dbReference type="AlphaFoldDB" id="A0A430AXI1"/>
<dbReference type="PROSITE" id="PS50943">
    <property type="entry name" value="HTH_CROC1"/>
    <property type="match status" value="1"/>
</dbReference>
<dbReference type="InterPro" id="IPR046335">
    <property type="entry name" value="LacI/GalR-like_sensor"/>
</dbReference>
<feature type="domain" description="HTH lacI-type" evidence="5">
    <location>
        <begin position="3"/>
        <end position="58"/>
    </location>
</feature>
<dbReference type="GeneID" id="95580117"/>
<gene>
    <name evidence="7" type="ORF">CBF28_10530</name>
</gene>
<dbReference type="EMBL" id="NGKB01000010">
    <property type="protein sequence ID" value="RSU12754.1"/>
    <property type="molecule type" value="Genomic_DNA"/>
</dbReference>
<dbReference type="InterPro" id="IPR010982">
    <property type="entry name" value="Lambda_DNA-bd_dom_sf"/>
</dbReference>
<keyword evidence="8" id="KW-1185">Reference proteome</keyword>
<keyword evidence="1" id="KW-0678">Repressor</keyword>
<dbReference type="RefSeq" id="WP_126795034.1">
    <property type="nucleotide sequence ID" value="NZ_CP060720.1"/>
</dbReference>
<feature type="domain" description="HTH cro/C1-type" evidence="6">
    <location>
        <begin position="2"/>
        <end position="52"/>
    </location>
</feature>
<dbReference type="Gene3D" id="1.10.260.40">
    <property type="entry name" value="lambda repressor-like DNA-binding domains"/>
    <property type="match status" value="1"/>
</dbReference>
<name>A0A430AXI1_9ENTE</name>
<evidence type="ECO:0000313" key="8">
    <source>
        <dbReference type="Proteomes" id="UP000288028"/>
    </source>
</evidence>
<evidence type="ECO:0000256" key="4">
    <source>
        <dbReference type="ARBA" id="ARBA00023163"/>
    </source>
</evidence>
<dbReference type="OrthoDB" id="9775106at2"/>
<evidence type="ECO:0000313" key="7">
    <source>
        <dbReference type="EMBL" id="RSU12754.1"/>
    </source>
</evidence>
<dbReference type="Pfam" id="PF13377">
    <property type="entry name" value="Peripla_BP_3"/>
    <property type="match status" value="1"/>
</dbReference>
<evidence type="ECO:0000259" key="6">
    <source>
        <dbReference type="PROSITE" id="PS50943"/>
    </source>
</evidence>
<dbReference type="SMART" id="SM00354">
    <property type="entry name" value="HTH_LACI"/>
    <property type="match status" value="1"/>
</dbReference>
<evidence type="ECO:0000256" key="2">
    <source>
        <dbReference type="ARBA" id="ARBA00023015"/>
    </source>
</evidence>
<dbReference type="CDD" id="cd01392">
    <property type="entry name" value="HTH_LacI"/>
    <property type="match status" value="1"/>
</dbReference>
<dbReference type="PROSITE" id="PS50932">
    <property type="entry name" value="HTH_LACI_2"/>
    <property type="match status" value="1"/>
</dbReference>
<dbReference type="Pfam" id="PF00356">
    <property type="entry name" value="LacI"/>
    <property type="match status" value="1"/>
</dbReference>
<organism evidence="7 8">
    <name type="scientific">Vagococcus carniphilus</name>
    <dbReference type="NCBI Taxonomy" id="218144"/>
    <lineage>
        <taxon>Bacteria</taxon>
        <taxon>Bacillati</taxon>
        <taxon>Bacillota</taxon>
        <taxon>Bacilli</taxon>
        <taxon>Lactobacillales</taxon>
        <taxon>Enterococcaceae</taxon>
        <taxon>Vagococcus</taxon>
    </lineage>
</organism>
<dbReference type="SUPFAM" id="SSF53822">
    <property type="entry name" value="Periplasmic binding protein-like I"/>
    <property type="match status" value="1"/>
</dbReference>
<dbReference type="InterPro" id="IPR000843">
    <property type="entry name" value="HTH_LacI"/>
</dbReference>
<comment type="caution">
    <text evidence="7">The sequence shown here is derived from an EMBL/GenBank/DDBJ whole genome shotgun (WGS) entry which is preliminary data.</text>
</comment>
<sequence length="333" mass="38288">MKLTIREIAELSGVSITTVSQILNKKSDRFSEETVKRVLKVVEENQYTPNYFASNIIKKESKLIGVIVPFITEQFSATLINLIRKSLSEEGYYLMVSESSGEMKEEIELFNRYHQIAVEAILCFTSNRFSEDVVVSSAYRNIPIVFVDAGINNSHFGNVYYNEYETVTQAIEWLIQNNHEKIGLITDDGSGYSFIERSNAYFDTMKNNKKEIYPHLVVKTDFSVENGYQATKTILKDEEVTAIFCCDDNLALGCYQAVYDSGKKVNDEIVVIGFDGIELLKSIRPQIQTLEIPFHEYAEILSKKLVKAMEFPHQKQEDDYLKMKFIEKKERTI</sequence>
<reference evidence="7 8" key="1">
    <citation type="submission" date="2017-05" db="EMBL/GenBank/DDBJ databases">
        <title>Vagococcus spp. assemblies.</title>
        <authorList>
            <person name="Gulvik C.A."/>
        </authorList>
    </citation>
    <scope>NUCLEOTIDE SEQUENCE [LARGE SCALE GENOMIC DNA]</scope>
    <source>
        <strain evidence="7 8">SS1714</strain>
    </source>
</reference>
<keyword evidence="3" id="KW-0238">DNA-binding</keyword>
<keyword evidence="4" id="KW-0804">Transcription</keyword>
<dbReference type="Gene3D" id="3.40.50.2300">
    <property type="match status" value="2"/>
</dbReference>
<evidence type="ECO:0000259" key="5">
    <source>
        <dbReference type="PROSITE" id="PS50932"/>
    </source>
</evidence>
<dbReference type="InterPro" id="IPR028082">
    <property type="entry name" value="Peripla_BP_I"/>
</dbReference>
<dbReference type="PROSITE" id="PS00356">
    <property type="entry name" value="HTH_LACI_1"/>
    <property type="match status" value="1"/>
</dbReference>
<dbReference type="Proteomes" id="UP000288028">
    <property type="component" value="Unassembled WGS sequence"/>
</dbReference>
<dbReference type="SUPFAM" id="SSF47413">
    <property type="entry name" value="lambda repressor-like DNA-binding domains"/>
    <property type="match status" value="1"/>
</dbReference>
<dbReference type="GO" id="GO:0003700">
    <property type="term" value="F:DNA-binding transcription factor activity"/>
    <property type="evidence" value="ECO:0007669"/>
    <property type="project" value="TreeGrafter"/>
</dbReference>
<protein>
    <submittedName>
        <fullName evidence="7">Uncharacterized protein</fullName>
    </submittedName>
</protein>
<evidence type="ECO:0000256" key="1">
    <source>
        <dbReference type="ARBA" id="ARBA00022491"/>
    </source>
</evidence>
<dbReference type="InterPro" id="IPR001387">
    <property type="entry name" value="Cro/C1-type_HTH"/>
</dbReference>
<accession>A0A430AXI1</accession>
<proteinExistence type="predicted"/>
<evidence type="ECO:0000256" key="3">
    <source>
        <dbReference type="ARBA" id="ARBA00023125"/>
    </source>
</evidence>
<dbReference type="PANTHER" id="PTHR30146:SF148">
    <property type="entry name" value="HTH-TYPE TRANSCRIPTIONAL REPRESSOR PURR-RELATED"/>
    <property type="match status" value="1"/>
</dbReference>
<dbReference type="PANTHER" id="PTHR30146">
    <property type="entry name" value="LACI-RELATED TRANSCRIPTIONAL REPRESSOR"/>
    <property type="match status" value="1"/>
</dbReference>
<dbReference type="CDD" id="cd06267">
    <property type="entry name" value="PBP1_LacI_sugar_binding-like"/>
    <property type="match status" value="1"/>
</dbReference>
<keyword evidence="2" id="KW-0805">Transcription regulation</keyword>
<dbReference type="GO" id="GO:0000976">
    <property type="term" value="F:transcription cis-regulatory region binding"/>
    <property type="evidence" value="ECO:0007669"/>
    <property type="project" value="TreeGrafter"/>
</dbReference>